<dbReference type="EMBL" id="CAUYUJ010014720">
    <property type="protein sequence ID" value="CAK0845186.1"/>
    <property type="molecule type" value="Genomic_DNA"/>
</dbReference>
<name>A0ABN9THM3_9DINO</name>
<evidence type="ECO:0000256" key="1">
    <source>
        <dbReference type="ARBA" id="ARBA00022737"/>
    </source>
</evidence>
<reference evidence="4" key="1">
    <citation type="submission" date="2023-10" db="EMBL/GenBank/DDBJ databases">
        <authorList>
            <person name="Chen Y."/>
            <person name="Shah S."/>
            <person name="Dougan E. K."/>
            <person name="Thang M."/>
            <person name="Chan C."/>
        </authorList>
    </citation>
    <scope>NUCLEOTIDE SEQUENCE [LARGE SCALE GENOMIC DNA]</scope>
</reference>
<keyword evidence="5" id="KW-1185">Reference proteome</keyword>
<dbReference type="PANTHER" id="PTHR22904:SF523">
    <property type="entry name" value="STRESS-INDUCED-PHOSPHOPROTEIN 1"/>
    <property type="match status" value="1"/>
</dbReference>
<dbReference type="SUPFAM" id="SSF48452">
    <property type="entry name" value="TPR-like"/>
    <property type="match status" value="1"/>
</dbReference>
<dbReference type="Gene3D" id="1.25.40.10">
    <property type="entry name" value="Tetratricopeptide repeat domain"/>
    <property type="match status" value="1"/>
</dbReference>
<accession>A0ABN9THM3</accession>
<dbReference type="PANTHER" id="PTHR22904">
    <property type="entry name" value="TPR REPEAT CONTAINING PROTEIN"/>
    <property type="match status" value="1"/>
</dbReference>
<gene>
    <name evidence="4" type="ORF">PCOR1329_LOCUS39061</name>
</gene>
<dbReference type="PROSITE" id="PS50005">
    <property type="entry name" value="TPR"/>
    <property type="match status" value="1"/>
</dbReference>
<sequence>MGTVVLRLPLPGAAWHGVSEEEFDVSVCERGLRVACGRELAAARKGAEPLCGWASGELAHEVLPGCCWWHLDADPEAPSGGGRLLVIGLVKAQERSWQGPFLDAPAAGPADALAGWAALPPGRPAPADPPLGAGSRVRPAAMLAELVQSQTDELVSLHLVLHRAELDAARAVLAPSRTWGLDVWGSGLRVFVRGAEGCPLLSGRLCQQVVPSQTDWSMVKVTTEVAARADGVEARETRPALSIQLRKADGCRGPWDWILDQDRCCAAAQGPPVADSLCEEDQEALEHAAGGASELKARGDECFKKRQFDDAITLYSEALGYAPDNEKLLSNRSAARVEAGRFQEALDDALRCAELAPEWPKSFFRQGVALRGLRRYDMLSWRCP</sequence>
<comment type="caution">
    <text evidence="4">The sequence shown here is derived from an EMBL/GenBank/DDBJ whole genome shotgun (WGS) entry which is preliminary data.</text>
</comment>
<proteinExistence type="predicted"/>
<dbReference type="InterPro" id="IPR019734">
    <property type="entry name" value="TPR_rpt"/>
</dbReference>
<evidence type="ECO:0000313" key="4">
    <source>
        <dbReference type="EMBL" id="CAK0845186.1"/>
    </source>
</evidence>
<evidence type="ECO:0000256" key="2">
    <source>
        <dbReference type="ARBA" id="ARBA00022803"/>
    </source>
</evidence>
<dbReference type="SMART" id="SM00028">
    <property type="entry name" value="TPR"/>
    <property type="match status" value="2"/>
</dbReference>
<evidence type="ECO:0000256" key="3">
    <source>
        <dbReference type="PROSITE-ProRule" id="PRU00339"/>
    </source>
</evidence>
<dbReference type="InterPro" id="IPR011990">
    <property type="entry name" value="TPR-like_helical_dom_sf"/>
</dbReference>
<dbReference type="Proteomes" id="UP001189429">
    <property type="component" value="Unassembled WGS sequence"/>
</dbReference>
<keyword evidence="1" id="KW-0677">Repeat</keyword>
<keyword evidence="2 3" id="KW-0802">TPR repeat</keyword>
<feature type="repeat" description="TPR" evidence="3">
    <location>
        <begin position="292"/>
        <end position="325"/>
    </location>
</feature>
<evidence type="ECO:0000313" key="5">
    <source>
        <dbReference type="Proteomes" id="UP001189429"/>
    </source>
</evidence>
<protein>
    <submittedName>
        <fullName evidence="4">Uncharacterized protein</fullName>
    </submittedName>
</protein>
<organism evidence="4 5">
    <name type="scientific">Prorocentrum cordatum</name>
    <dbReference type="NCBI Taxonomy" id="2364126"/>
    <lineage>
        <taxon>Eukaryota</taxon>
        <taxon>Sar</taxon>
        <taxon>Alveolata</taxon>
        <taxon>Dinophyceae</taxon>
        <taxon>Prorocentrales</taxon>
        <taxon>Prorocentraceae</taxon>
        <taxon>Prorocentrum</taxon>
    </lineage>
</organism>